<feature type="region of interest" description="Disordered" evidence="2">
    <location>
        <begin position="233"/>
        <end position="270"/>
    </location>
</feature>
<dbReference type="PANTHER" id="PTHR10693">
    <property type="entry name" value="RAS GTPASE-ACTIVATING PROTEIN-BINDING PROTEIN"/>
    <property type="match status" value="1"/>
</dbReference>
<organism evidence="4 5">
    <name type="scientific">Leishmania tarentolae</name>
    <name type="common">Sauroleishmania tarentolae</name>
    <dbReference type="NCBI Taxonomy" id="5689"/>
    <lineage>
        <taxon>Eukaryota</taxon>
        <taxon>Discoba</taxon>
        <taxon>Euglenozoa</taxon>
        <taxon>Kinetoplastea</taxon>
        <taxon>Metakinetoplastina</taxon>
        <taxon>Trypanosomatida</taxon>
        <taxon>Trypanosomatidae</taxon>
        <taxon>Leishmaniinae</taxon>
        <taxon>Leishmania</taxon>
        <taxon>lizard Leishmania</taxon>
    </lineage>
</organism>
<evidence type="ECO:0000256" key="2">
    <source>
        <dbReference type="SAM" id="MobiDB-lite"/>
    </source>
</evidence>
<dbReference type="InterPro" id="IPR032710">
    <property type="entry name" value="NTF2-like_dom_sf"/>
</dbReference>
<evidence type="ECO:0000259" key="3">
    <source>
        <dbReference type="PROSITE" id="PS50177"/>
    </source>
</evidence>
<gene>
    <name evidence="4" type="ORF">LtaPh_1803200</name>
</gene>
<dbReference type="InterPro" id="IPR018222">
    <property type="entry name" value="Nuclear_transport_factor_2_euk"/>
</dbReference>
<dbReference type="Gene3D" id="3.10.450.50">
    <property type="match status" value="1"/>
</dbReference>
<dbReference type="OrthoDB" id="267764at2759"/>
<dbReference type="GO" id="GO:1990904">
    <property type="term" value="C:ribonucleoprotein complex"/>
    <property type="evidence" value="ECO:0007669"/>
    <property type="project" value="TreeGrafter"/>
</dbReference>
<dbReference type="GO" id="GO:0003729">
    <property type="term" value="F:mRNA binding"/>
    <property type="evidence" value="ECO:0007669"/>
    <property type="project" value="TreeGrafter"/>
</dbReference>
<feature type="region of interest" description="Disordered" evidence="2">
    <location>
        <begin position="364"/>
        <end position="391"/>
    </location>
</feature>
<dbReference type="PROSITE" id="PS50177">
    <property type="entry name" value="NTF2_DOMAIN"/>
    <property type="match status" value="1"/>
</dbReference>
<keyword evidence="5" id="KW-1185">Reference proteome</keyword>
<dbReference type="VEuPathDB" id="TriTrypDB:LtaPh_1803200"/>
<dbReference type="InterPro" id="IPR039539">
    <property type="entry name" value="Ras_GTPase_bind_prot"/>
</dbReference>
<accession>A0A640KJU9</accession>
<reference evidence="4" key="1">
    <citation type="submission" date="2019-11" db="EMBL/GenBank/DDBJ databases">
        <title>Leishmania tarentolae CDS.</title>
        <authorList>
            <person name="Goto Y."/>
            <person name="Yamagishi J."/>
        </authorList>
    </citation>
    <scope>NUCLEOTIDE SEQUENCE [LARGE SCALE GENOMIC DNA]</scope>
    <source>
        <strain evidence="4">Parrot Tar II</strain>
    </source>
</reference>
<comment type="caution">
    <text evidence="4">The sequence shown here is derived from an EMBL/GenBank/DDBJ whole genome shotgun (WGS) entry which is preliminary data.</text>
</comment>
<name>A0A640KJU9_LEITA</name>
<dbReference type="SUPFAM" id="SSF54427">
    <property type="entry name" value="NTF2-like"/>
    <property type="match status" value="1"/>
</dbReference>
<dbReference type="InterPro" id="IPR002075">
    <property type="entry name" value="NTF2_dom"/>
</dbReference>
<dbReference type="Pfam" id="PF02136">
    <property type="entry name" value="NTF2"/>
    <property type="match status" value="1"/>
</dbReference>
<dbReference type="AlphaFoldDB" id="A0A640KJU9"/>
<evidence type="ECO:0000256" key="1">
    <source>
        <dbReference type="ARBA" id="ARBA00022884"/>
    </source>
</evidence>
<keyword evidence="1" id="KW-0694">RNA-binding</keyword>
<evidence type="ECO:0000313" key="5">
    <source>
        <dbReference type="Proteomes" id="UP000419144"/>
    </source>
</evidence>
<feature type="region of interest" description="Disordered" evidence="2">
    <location>
        <begin position="159"/>
        <end position="188"/>
    </location>
</feature>
<sequence>MAMRTSDTLLQKVGASFAVHYYTTLVKAPETLAALYTPSAHVVHRFEKANGAAELSSLLTSLTAEGLTGVRLEDVVAVPTTSGAIKIAVRGSFVSTDTTQPFTQELELRELEKNTYGITSDKLSYSAAGQTAWEAETPVLKATAEPAMVPAVAAEKAAPAGAPASPVKSTEARGAATPKPATDVTADPPADAAAVQAPVAIKRPASFAEALRLNKVSEGGPFSNAAVRVTDKVKGTKEGKDTDKGAKKDKKEKADAPSAASAKPKSVKKAHSTSDSVVYYDIILKELPESMTEENVRAVVTPVSPVKLVNIVKSEKRRRSKEAAPETVTLAFVQLERPAVAAATHVKNVIAKLTEMNKDMRIEEVREKPVSGGTRKAREGAAGSRKKEVKA</sequence>
<dbReference type="Proteomes" id="UP000419144">
    <property type="component" value="Unassembled WGS sequence"/>
</dbReference>
<feature type="compositionally biased region" description="Basic and acidic residues" evidence="2">
    <location>
        <begin position="233"/>
        <end position="255"/>
    </location>
</feature>
<feature type="domain" description="NTF2" evidence="3">
    <location>
        <begin position="13"/>
        <end position="125"/>
    </location>
</feature>
<dbReference type="PANTHER" id="PTHR10693:SF87">
    <property type="entry name" value="RRM DOMAIN-CONTAINING PROTEIN"/>
    <property type="match status" value="1"/>
</dbReference>
<evidence type="ECO:0000313" key="4">
    <source>
        <dbReference type="EMBL" id="GET87739.1"/>
    </source>
</evidence>
<dbReference type="GO" id="GO:0005829">
    <property type="term" value="C:cytosol"/>
    <property type="evidence" value="ECO:0007669"/>
    <property type="project" value="TreeGrafter"/>
</dbReference>
<dbReference type="EMBL" id="BLBS01000023">
    <property type="protein sequence ID" value="GET87739.1"/>
    <property type="molecule type" value="Genomic_DNA"/>
</dbReference>
<feature type="compositionally biased region" description="Low complexity" evidence="2">
    <location>
        <begin position="175"/>
        <end position="188"/>
    </location>
</feature>
<protein>
    <recommendedName>
        <fullName evidence="3">NTF2 domain-containing protein</fullName>
    </recommendedName>
</protein>
<dbReference type="InterPro" id="IPR012677">
    <property type="entry name" value="Nucleotide-bd_a/b_plait_sf"/>
</dbReference>
<dbReference type="Gene3D" id="3.30.70.330">
    <property type="match status" value="1"/>
</dbReference>
<proteinExistence type="predicted"/>